<feature type="domain" description="Solute-binding protein family 3/N-terminal" evidence="1">
    <location>
        <begin position="33"/>
        <end position="259"/>
    </location>
</feature>
<protein>
    <submittedName>
        <fullName evidence="2">Transporter substrate-binding domain-containing protein</fullName>
    </submittedName>
</protein>
<dbReference type="Proteomes" id="UP000437748">
    <property type="component" value="Unassembled WGS sequence"/>
</dbReference>
<dbReference type="SUPFAM" id="SSF53850">
    <property type="entry name" value="Periplasmic binding protein-like II"/>
    <property type="match status" value="1"/>
</dbReference>
<evidence type="ECO:0000313" key="2">
    <source>
        <dbReference type="EMBL" id="KAB8040717.1"/>
    </source>
</evidence>
<gene>
    <name evidence="2" type="ORF">GCL60_01975</name>
</gene>
<evidence type="ECO:0000259" key="1">
    <source>
        <dbReference type="SMART" id="SM00062"/>
    </source>
</evidence>
<keyword evidence="3" id="KW-1185">Reference proteome</keyword>
<comment type="caution">
    <text evidence="2">The sequence shown here is derived from an EMBL/GenBank/DDBJ whole genome shotgun (WGS) entry which is preliminary data.</text>
</comment>
<name>A0A6N6VY74_9BACT</name>
<dbReference type="Gene3D" id="3.40.190.10">
    <property type="entry name" value="Periplasmic binding protein-like II"/>
    <property type="match status" value="2"/>
</dbReference>
<dbReference type="AlphaFoldDB" id="A0A6N6VY74"/>
<dbReference type="PANTHER" id="PTHR38834">
    <property type="entry name" value="PERIPLASMIC SUBSTRATE BINDING PROTEIN FAMILY 3"/>
    <property type="match status" value="1"/>
</dbReference>
<reference evidence="2 3" key="1">
    <citation type="submission" date="2019-10" db="EMBL/GenBank/DDBJ databases">
        <title>New species of Slilvanegrellaceae.</title>
        <authorList>
            <person name="Pitt A."/>
            <person name="Hahn M.W."/>
        </authorList>
    </citation>
    <scope>NUCLEOTIDE SEQUENCE [LARGE SCALE GENOMIC DNA]</scope>
    <source>
        <strain evidence="2 3">SP-Ram-0.45-NSY-1</strain>
    </source>
</reference>
<dbReference type="PANTHER" id="PTHR38834:SF3">
    <property type="entry name" value="SOLUTE-BINDING PROTEIN FAMILY 3_N-TERMINAL DOMAIN-CONTAINING PROTEIN"/>
    <property type="match status" value="1"/>
</dbReference>
<sequence length="260" mass="29996">MLKQKINNKFINRIIVYLFVLNFLSIKNIYAEDVTIITQEFPAKTEKWGEKEIGGIAGEIITKALKENNISFKVIWMPWKRAQESCLENLDKKTFIIPFTRNKERENNYIWSAKLYNADTIFVTYKGSKIINSISEAKNKKIGVLLATSYELSLLNPKNGLNKSDIRSAPHDYINLKDLQDKTIYAWYTTSIGAYSFLRDQKVDLSLFDFGKKIETEENYIATAKSTDPKIIKKVKKAIDSFTKTAQYNSIIKKYTGKNP</sequence>
<accession>A0A6N6VY74</accession>
<dbReference type="OrthoDB" id="7857781at2"/>
<proteinExistence type="predicted"/>
<dbReference type="InterPro" id="IPR001638">
    <property type="entry name" value="Solute-binding_3/MltF_N"/>
</dbReference>
<dbReference type="Pfam" id="PF00497">
    <property type="entry name" value="SBP_bac_3"/>
    <property type="match status" value="1"/>
</dbReference>
<dbReference type="SMART" id="SM00062">
    <property type="entry name" value="PBPb"/>
    <property type="match status" value="1"/>
</dbReference>
<organism evidence="2 3">
    <name type="scientific">Silvanigrella paludirubra</name>
    <dbReference type="NCBI Taxonomy" id="2499159"/>
    <lineage>
        <taxon>Bacteria</taxon>
        <taxon>Pseudomonadati</taxon>
        <taxon>Bdellovibrionota</taxon>
        <taxon>Oligoflexia</taxon>
        <taxon>Silvanigrellales</taxon>
        <taxon>Silvanigrellaceae</taxon>
        <taxon>Silvanigrella</taxon>
    </lineage>
</organism>
<dbReference type="RefSeq" id="WP_153418233.1">
    <property type="nucleotide sequence ID" value="NZ_WFLM01000001.1"/>
</dbReference>
<dbReference type="EMBL" id="WFLM01000001">
    <property type="protein sequence ID" value="KAB8040717.1"/>
    <property type="molecule type" value="Genomic_DNA"/>
</dbReference>
<evidence type="ECO:0000313" key="3">
    <source>
        <dbReference type="Proteomes" id="UP000437748"/>
    </source>
</evidence>